<dbReference type="RefSeq" id="WP_091371675.1">
    <property type="nucleotide sequence ID" value="NZ_FNDV01000002.1"/>
</dbReference>
<dbReference type="Pfam" id="PF13508">
    <property type="entry name" value="Acetyltransf_7"/>
    <property type="match status" value="1"/>
</dbReference>
<gene>
    <name evidence="2" type="ORF">SAMN05192558_103114</name>
</gene>
<keyword evidence="3" id="KW-1185">Reference proteome</keyword>
<dbReference type="PROSITE" id="PS51186">
    <property type="entry name" value="GNAT"/>
    <property type="match status" value="1"/>
</dbReference>
<dbReference type="Proteomes" id="UP000199651">
    <property type="component" value="Unassembled WGS sequence"/>
</dbReference>
<dbReference type="OrthoDB" id="3692150at2"/>
<dbReference type="InterPro" id="IPR000182">
    <property type="entry name" value="GNAT_dom"/>
</dbReference>
<protein>
    <submittedName>
        <fullName evidence="2">Acetyltransferase (GNAT) family protein</fullName>
    </submittedName>
</protein>
<sequence length="188" mass="21379">MTAAPSPRVDRFAELSSEELRVRLREALALYVTAMRYPKGTVEQRAPMWLAHMLRAGWRCVAAFDSDDRMTGIAYGYRGSPGQWWHEQVRRGVTENRGPAVAEAWMSDYFELTELHVLPDRQGQGIGEELVRRLVSGADTSNVLLSTPEGPSRAWRLYRRLGFDDVLRDYQFTGDPRPFGVLGRPLPL</sequence>
<dbReference type="GO" id="GO:0016747">
    <property type="term" value="F:acyltransferase activity, transferring groups other than amino-acyl groups"/>
    <property type="evidence" value="ECO:0007669"/>
    <property type="project" value="InterPro"/>
</dbReference>
<dbReference type="SUPFAM" id="SSF55729">
    <property type="entry name" value="Acyl-CoA N-acyltransferases (Nat)"/>
    <property type="match status" value="1"/>
</dbReference>
<organism evidence="2 3">
    <name type="scientific">Actinokineospora alba</name>
    <dbReference type="NCBI Taxonomy" id="504798"/>
    <lineage>
        <taxon>Bacteria</taxon>
        <taxon>Bacillati</taxon>
        <taxon>Actinomycetota</taxon>
        <taxon>Actinomycetes</taxon>
        <taxon>Pseudonocardiales</taxon>
        <taxon>Pseudonocardiaceae</taxon>
        <taxon>Actinokineospora</taxon>
    </lineage>
</organism>
<dbReference type="EMBL" id="FNJB01000003">
    <property type="protein sequence ID" value="SDO44042.1"/>
    <property type="molecule type" value="Genomic_DNA"/>
</dbReference>
<dbReference type="CDD" id="cd04301">
    <property type="entry name" value="NAT_SF"/>
    <property type="match status" value="1"/>
</dbReference>
<evidence type="ECO:0000259" key="1">
    <source>
        <dbReference type="PROSITE" id="PS51186"/>
    </source>
</evidence>
<dbReference type="Gene3D" id="3.40.630.30">
    <property type="match status" value="1"/>
</dbReference>
<name>A0A1H0JKF0_9PSEU</name>
<reference evidence="3" key="1">
    <citation type="submission" date="2016-10" db="EMBL/GenBank/DDBJ databases">
        <authorList>
            <person name="Varghese N."/>
            <person name="Submissions S."/>
        </authorList>
    </citation>
    <scope>NUCLEOTIDE SEQUENCE [LARGE SCALE GENOMIC DNA]</scope>
    <source>
        <strain evidence="3">IBRC-M 10655</strain>
    </source>
</reference>
<proteinExistence type="predicted"/>
<evidence type="ECO:0000313" key="3">
    <source>
        <dbReference type="Proteomes" id="UP000199651"/>
    </source>
</evidence>
<feature type="domain" description="N-acetyltransferase" evidence="1">
    <location>
        <begin position="56"/>
        <end position="187"/>
    </location>
</feature>
<dbReference type="STRING" id="504798.SAMN05421871_102935"/>
<accession>A0A1H0JKF0</accession>
<evidence type="ECO:0000313" key="2">
    <source>
        <dbReference type="EMBL" id="SDO44042.1"/>
    </source>
</evidence>
<dbReference type="InterPro" id="IPR016181">
    <property type="entry name" value="Acyl_CoA_acyltransferase"/>
</dbReference>
<keyword evidence="2" id="KW-0808">Transferase</keyword>
<dbReference type="AlphaFoldDB" id="A0A1H0JKF0"/>